<organism evidence="5 6">
    <name type="scientific">Testicularia cyperi</name>
    <dbReference type="NCBI Taxonomy" id="1882483"/>
    <lineage>
        <taxon>Eukaryota</taxon>
        <taxon>Fungi</taxon>
        <taxon>Dikarya</taxon>
        <taxon>Basidiomycota</taxon>
        <taxon>Ustilaginomycotina</taxon>
        <taxon>Ustilaginomycetes</taxon>
        <taxon>Ustilaginales</taxon>
        <taxon>Anthracoideaceae</taxon>
        <taxon>Testicularia</taxon>
    </lineage>
</organism>
<dbReference type="Pfam" id="PF00385">
    <property type="entry name" value="Chromo"/>
    <property type="match status" value="1"/>
</dbReference>
<feature type="compositionally biased region" description="Acidic residues" evidence="3">
    <location>
        <begin position="152"/>
        <end position="180"/>
    </location>
</feature>
<evidence type="ECO:0000313" key="5">
    <source>
        <dbReference type="EMBL" id="PWZ00205.1"/>
    </source>
</evidence>
<feature type="compositionally biased region" description="Acidic residues" evidence="3">
    <location>
        <begin position="55"/>
        <end position="79"/>
    </location>
</feature>
<dbReference type="CDD" id="cd00024">
    <property type="entry name" value="CD_CSD"/>
    <property type="match status" value="1"/>
</dbReference>
<sequence length="356" mass="41257">MVAGTRARSSSAHVSPRKENGHARSKPATISMDISDDEDDDTKPSDSKSDKDAIEIESDGDEEEVEAGDNDDVEDDEYEVEKIRSHRHTKGKEAWKMEYLVKWKGWPESANTWEPETNFSEGMVNTYWKSQPSKSQPKKFEKESKKRKADLSDEYSDADDNGAEEEKESESEDEVEEVEDDKPVRSSSRRSRKSARTPPSSSSKRKSRKAESESEEEDDDEDEDEDRRRPAKKRSDSDSESEAESTSPKEREQRALKKIKDRFLEHYQTRDDWEDRVLSVNNMMRDPEDSMLRCQLQFDKDAQWTRAMKKLGKDDLARDGPELWVPNKIANVKCPHKIIQFYEKHVKFSAPPKPRK</sequence>
<keyword evidence="6" id="KW-1185">Reference proteome</keyword>
<dbReference type="SUPFAM" id="SSF54160">
    <property type="entry name" value="Chromo domain-like"/>
    <property type="match status" value="2"/>
</dbReference>
<dbReference type="PROSITE" id="PS50013">
    <property type="entry name" value="CHROMO_2"/>
    <property type="match status" value="1"/>
</dbReference>
<feature type="region of interest" description="Disordered" evidence="3">
    <location>
        <begin position="127"/>
        <end position="256"/>
    </location>
</feature>
<name>A0A317XPJ0_9BASI</name>
<feature type="region of interest" description="Disordered" evidence="3">
    <location>
        <begin position="1"/>
        <end position="91"/>
    </location>
</feature>
<dbReference type="PANTHER" id="PTHR47240:SF2">
    <property type="entry name" value="CHROMO DOMAIN-CONTAINING PROTEIN LHP1"/>
    <property type="match status" value="1"/>
</dbReference>
<dbReference type="PANTHER" id="PTHR47240">
    <property type="entry name" value="CHROMO DOMAIN-CONTAINING PROTEIN LHP1"/>
    <property type="match status" value="1"/>
</dbReference>
<dbReference type="Pfam" id="PF01393">
    <property type="entry name" value="Chromo_shadow"/>
    <property type="match status" value="1"/>
</dbReference>
<dbReference type="EMBL" id="KZ819193">
    <property type="protein sequence ID" value="PWZ00205.1"/>
    <property type="molecule type" value="Genomic_DNA"/>
</dbReference>
<dbReference type="OrthoDB" id="2630497at2759"/>
<dbReference type="InParanoid" id="A0A317XPJ0"/>
<dbReference type="InterPro" id="IPR000953">
    <property type="entry name" value="Chromo/chromo_shadow_dom"/>
</dbReference>
<dbReference type="AlphaFoldDB" id="A0A317XPJ0"/>
<dbReference type="SMART" id="SM00298">
    <property type="entry name" value="CHROMO"/>
    <property type="match status" value="1"/>
</dbReference>
<feature type="compositionally biased region" description="Basic and acidic residues" evidence="3">
    <location>
        <begin position="42"/>
        <end position="54"/>
    </location>
</feature>
<evidence type="ECO:0000259" key="4">
    <source>
        <dbReference type="PROSITE" id="PS50013"/>
    </source>
</evidence>
<evidence type="ECO:0000256" key="1">
    <source>
        <dbReference type="ARBA" id="ARBA00004123"/>
    </source>
</evidence>
<dbReference type="InterPro" id="IPR017984">
    <property type="entry name" value="Chromo_dom_subgr"/>
</dbReference>
<dbReference type="GO" id="GO:0031507">
    <property type="term" value="P:heterochromatin formation"/>
    <property type="evidence" value="ECO:0007669"/>
    <property type="project" value="InterPro"/>
</dbReference>
<proteinExistence type="predicted"/>
<dbReference type="STRING" id="1882483.A0A317XPJ0"/>
<evidence type="ECO:0000313" key="6">
    <source>
        <dbReference type="Proteomes" id="UP000246740"/>
    </source>
</evidence>
<feature type="compositionally biased region" description="Acidic residues" evidence="3">
    <location>
        <begin position="213"/>
        <end position="225"/>
    </location>
</feature>
<dbReference type="GO" id="GO:0005634">
    <property type="term" value="C:nucleus"/>
    <property type="evidence" value="ECO:0007669"/>
    <property type="project" value="UniProtKB-SubCell"/>
</dbReference>
<dbReference type="PRINTS" id="PR00504">
    <property type="entry name" value="CHROMODOMAIN"/>
</dbReference>
<reference evidence="5 6" key="1">
    <citation type="journal article" date="2018" name="Mol. Biol. Evol.">
        <title>Broad Genomic Sampling Reveals a Smut Pathogenic Ancestry of the Fungal Clade Ustilaginomycotina.</title>
        <authorList>
            <person name="Kijpornyongpan T."/>
            <person name="Mondo S.J."/>
            <person name="Barry K."/>
            <person name="Sandor L."/>
            <person name="Lee J."/>
            <person name="Lipzen A."/>
            <person name="Pangilinan J."/>
            <person name="LaButti K."/>
            <person name="Hainaut M."/>
            <person name="Henrissat B."/>
            <person name="Grigoriev I.V."/>
            <person name="Spatafora J.W."/>
            <person name="Aime M.C."/>
        </authorList>
    </citation>
    <scope>NUCLEOTIDE SEQUENCE [LARGE SCALE GENOMIC DNA]</scope>
    <source>
        <strain evidence="5 6">MCA 3645</strain>
    </source>
</reference>
<feature type="domain" description="Chromo" evidence="4">
    <location>
        <begin position="78"/>
        <end position="152"/>
    </location>
</feature>
<dbReference type="InterPro" id="IPR008251">
    <property type="entry name" value="Chromo_shadow_dom"/>
</dbReference>
<dbReference type="InterPro" id="IPR023780">
    <property type="entry name" value="Chromo_domain"/>
</dbReference>
<accession>A0A317XPJ0</accession>
<dbReference type="InterPro" id="IPR044251">
    <property type="entry name" value="LHP1-like"/>
</dbReference>
<dbReference type="InterPro" id="IPR016197">
    <property type="entry name" value="Chromo-like_dom_sf"/>
</dbReference>
<evidence type="ECO:0000256" key="2">
    <source>
        <dbReference type="ARBA" id="ARBA00023242"/>
    </source>
</evidence>
<dbReference type="Gene3D" id="2.40.50.40">
    <property type="match status" value="2"/>
</dbReference>
<gene>
    <name evidence="5" type="ORF">BCV70DRAFT_226803</name>
</gene>
<comment type="subcellular location">
    <subcellularLocation>
        <location evidence="1">Nucleus</location>
    </subcellularLocation>
</comment>
<keyword evidence="2" id="KW-0539">Nucleus</keyword>
<evidence type="ECO:0000256" key="3">
    <source>
        <dbReference type="SAM" id="MobiDB-lite"/>
    </source>
</evidence>
<dbReference type="Proteomes" id="UP000246740">
    <property type="component" value="Unassembled WGS sequence"/>
</dbReference>
<dbReference type="SMART" id="SM00300">
    <property type="entry name" value="ChSh"/>
    <property type="match status" value="1"/>
</dbReference>
<protein>
    <recommendedName>
        <fullName evidence="4">Chromo domain-containing protein</fullName>
    </recommendedName>
</protein>